<keyword evidence="3" id="KW-1185">Reference proteome</keyword>
<evidence type="ECO:0000313" key="3">
    <source>
        <dbReference type="Proteomes" id="UP000011115"/>
    </source>
</evidence>
<protein>
    <recommendedName>
        <fullName evidence="4">Polyprotein protein</fullName>
    </recommendedName>
</protein>
<proteinExistence type="predicted"/>
<dbReference type="EnsemblPlants" id="PGSC0003DMT400088722">
    <property type="protein sequence ID" value="PGSC0003DMT400088722"/>
    <property type="gene ID" value="PGSC0003DMG400038293"/>
</dbReference>
<evidence type="ECO:0008006" key="4">
    <source>
        <dbReference type="Google" id="ProtNLM"/>
    </source>
</evidence>
<reference evidence="3" key="1">
    <citation type="journal article" date="2011" name="Nature">
        <title>Genome sequence and analysis of the tuber crop potato.</title>
        <authorList>
            <consortium name="The Potato Genome Sequencing Consortium"/>
        </authorList>
    </citation>
    <scope>NUCLEOTIDE SEQUENCE [LARGE SCALE GENOMIC DNA]</scope>
    <source>
        <strain evidence="3">cv. DM1-3 516 R44</strain>
    </source>
</reference>
<evidence type="ECO:0000256" key="1">
    <source>
        <dbReference type="SAM" id="MobiDB-lite"/>
    </source>
</evidence>
<dbReference type="Proteomes" id="UP000011115">
    <property type="component" value="Unassembled WGS sequence"/>
</dbReference>
<dbReference type="InParanoid" id="M1DGK7"/>
<reference evidence="2" key="2">
    <citation type="submission" date="2015-06" db="UniProtKB">
        <authorList>
            <consortium name="EnsemblPlants"/>
        </authorList>
    </citation>
    <scope>IDENTIFICATION</scope>
    <source>
        <strain evidence="2">DM1-3 516 R44</strain>
    </source>
</reference>
<dbReference type="AlphaFoldDB" id="M1DGK7"/>
<dbReference type="Gramene" id="PGSC0003DMT400088722">
    <property type="protein sequence ID" value="PGSC0003DMT400088722"/>
    <property type="gene ID" value="PGSC0003DMG400038293"/>
</dbReference>
<name>M1DGK7_SOLTU</name>
<feature type="region of interest" description="Disordered" evidence="1">
    <location>
        <begin position="1"/>
        <end position="34"/>
    </location>
</feature>
<dbReference type="HOGENOM" id="CLU_029307_2_0_1"/>
<evidence type="ECO:0000313" key="2">
    <source>
        <dbReference type="EnsemblPlants" id="PGSC0003DMT400088722"/>
    </source>
</evidence>
<organism evidence="2 3">
    <name type="scientific">Solanum tuberosum</name>
    <name type="common">Potato</name>
    <dbReference type="NCBI Taxonomy" id="4113"/>
    <lineage>
        <taxon>Eukaryota</taxon>
        <taxon>Viridiplantae</taxon>
        <taxon>Streptophyta</taxon>
        <taxon>Embryophyta</taxon>
        <taxon>Tracheophyta</taxon>
        <taxon>Spermatophyta</taxon>
        <taxon>Magnoliopsida</taxon>
        <taxon>eudicotyledons</taxon>
        <taxon>Gunneridae</taxon>
        <taxon>Pentapetalae</taxon>
        <taxon>asterids</taxon>
        <taxon>lamiids</taxon>
        <taxon>Solanales</taxon>
        <taxon>Solanaceae</taxon>
        <taxon>Solanoideae</taxon>
        <taxon>Solaneae</taxon>
        <taxon>Solanum</taxon>
    </lineage>
</organism>
<accession>M1DGK7</accession>
<sequence length="154" mass="16360">MDTKSTPIEAFLPTPTPGPSGIPIVTSSDTPGSSAAELPPRLTVVFSRPPLTQDSLIQMGQLALSTDRHATSLDASVPTMIQMSLADVVTPLNTIIDALATRIMVCEHNQGTTEKVIALKATIVELQKDVTHLKSIDVSMVFGAMEIPDVPEMP</sequence>
<dbReference type="PaxDb" id="4113-PGSC0003DMT400088722"/>